<evidence type="ECO:0000313" key="2">
    <source>
        <dbReference type="Proteomes" id="UP000557857"/>
    </source>
</evidence>
<protein>
    <submittedName>
        <fullName evidence="1">Uncharacterized protein</fullName>
    </submittedName>
</protein>
<reference evidence="1 2" key="1">
    <citation type="submission" date="2020-04" db="EMBL/GenBank/DDBJ databases">
        <authorList>
            <person name="Abaymova A."/>
            <person name="Teymurazov M."/>
            <person name="Tazyna O."/>
            <person name="Chatushin Y."/>
            <person name="Svetoch E."/>
            <person name="Pereligyn V."/>
            <person name="Pohylenko V."/>
            <person name="Platonov M."/>
            <person name="Kartsev N."/>
            <person name="Skryabin Y."/>
            <person name="Sizova A."/>
            <person name="Solomentsev V."/>
            <person name="Kislichkina A."/>
            <person name="Bogun A."/>
        </authorList>
    </citation>
    <scope>NUCLEOTIDE SEQUENCE [LARGE SCALE GENOMIC DNA]</scope>
    <source>
        <strain evidence="2">SCPM-O-B-8398 (E28)</strain>
    </source>
</reference>
<dbReference type="EMBL" id="JABCAG010000098">
    <property type="protein sequence ID" value="NMP59819.1"/>
    <property type="molecule type" value="Genomic_DNA"/>
</dbReference>
<organism evidence="1 2">
    <name type="scientific">Enterococcus mundtii</name>
    <dbReference type="NCBI Taxonomy" id="53346"/>
    <lineage>
        <taxon>Bacteria</taxon>
        <taxon>Bacillati</taxon>
        <taxon>Bacillota</taxon>
        <taxon>Bacilli</taxon>
        <taxon>Lactobacillales</taxon>
        <taxon>Enterococcaceae</taxon>
        <taxon>Enterococcus</taxon>
    </lineage>
</organism>
<comment type="caution">
    <text evidence="1">The sequence shown here is derived from an EMBL/GenBank/DDBJ whole genome shotgun (WGS) entry which is preliminary data.</text>
</comment>
<sequence>MKDTDSKEIREWILDNLVTKQGAMKITGQSGPAFQQAVRTNMVAPFIEYNESPIVRLYLKSEIEEYAKQVALRKDKLKKMNNQNDYHSLENE</sequence>
<accession>A0A848N1N0</accession>
<dbReference type="Proteomes" id="UP000557857">
    <property type="component" value="Unassembled WGS sequence"/>
</dbReference>
<dbReference type="RefSeq" id="WP_169059278.1">
    <property type="nucleotide sequence ID" value="NZ_JABCAG010000098.1"/>
</dbReference>
<gene>
    <name evidence="1" type="ORF">HI921_15375</name>
</gene>
<name>A0A848N1N0_ENTMU</name>
<dbReference type="AlphaFoldDB" id="A0A848N1N0"/>
<proteinExistence type="predicted"/>
<evidence type="ECO:0000313" key="1">
    <source>
        <dbReference type="EMBL" id="NMP59819.1"/>
    </source>
</evidence>